<dbReference type="KEGG" id="abae:CL176_10450"/>
<dbReference type="InterPro" id="IPR011990">
    <property type="entry name" value="TPR-like_helical_dom_sf"/>
</dbReference>
<dbReference type="AlphaFoldDB" id="A0A347WMS0"/>
<dbReference type="OrthoDB" id="6399948at2"/>
<name>A0A347WMS0_9LACT</name>
<accession>A0A347WMS0</accession>
<sequence>MEVLERATKQWEQEGKLGWRDLEARPFLGFKHTVAEAYEYAGKLNQALEHYQAILSADEGDPLGVRFRILSIYARTLQWQKAEELANAYKDGDHHWDDQIIVPLLVAAIVTDREVAARSLMEDLITVNLNLSTLLTSEDPYAMIIDLSSSKLYRSNSIESLALLSAICCRLWCILFMSWSGCGILMRS</sequence>
<proteinExistence type="predicted"/>
<evidence type="ECO:0008006" key="3">
    <source>
        <dbReference type="Google" id="ProtNLM"/>
    </source>
</evidence>
<dbReference type="Proteomes" id="UP000263232">
    <property type="component" value="Chromosome"/>
</dbReference>
<evidence type="ECO:0000313" key="1">
    <source>
        <dbReference type="EMBL" id="AXY26377.1"/>
    </source>
</evidence>
<gene>
    <name evidence="1" type="ORF">CL176_10450</name>
</gene>
<dbReference type="Gene3D" id="1.25.40.10">
    <property type="entry name" value="Tetratricopeptide repeat domain"/>
    <property type="match status" value="1"/>
</dbReference>
<dbReference type="EMBL" id="CP023434">
    <property type="protein sequence ID" value="AXY26377.1"/>
    <property type="molecule type" value="Genomic_DNA"/>
</dbReference>
<reference evidence="1 2" key="1">
    <citation type="submission" date="2017-09" db="EMBL/GenBank/DDBJ databases">
        <title>Complete genome sequence of Oxytococcus suis strain ZY16052.</title>
        <authorList>
            <person name="Li F."/>
        </authorList>
    </citation>
    <scope>NUCLEOTIDE SEQUENCE [LARGE SCALE GENOMIC DNA]</scope>
    <source>
        <strain evidence="1 2">ZY16052</strain>
    </source>
</reference>
<evidence type="ECO:0000313" key="2">
    <source>
        <dbReference type="Proteomes" id="UP000263232"/>
    </source>
</evidence>
<protein>
    <recommendedName>
        <fullName evidence="3">Tetratrico peptide repeat group 5 domain-containing protein</fullName>
    </recommendedName>
</protein>
<organism evidence="1 2">
    <name type="scientific">Suicoccus acidiformans</name>
    <dbReference type="NCBI Taxonomy" id="2036206"/>
    <lineage>
        <taxon>Bacteria</taxon>
        <taxon>Bacillati</taxon>
        <taxon>Bacillota</taxon>
        <taxon>Bacilli</taxon>
        <taxon>Lactobacillales</taxon>
        <taxon>Aerococcaceae</taxon>
        <taxon>Suicoccus</taxon>
    </lineage>
</organism>
<keyword evidence="2" id="KW-1185">Reference proteome</keyword>